<evidence type="ECO:0000313" key="5">
    <source>
        <dbReference type="EMBL" id="VAW71085.1"/>
    </source>
</evidence>
<dbReference type="NCBIfam" id="NF033587">
    <property type="entry name" value="transpos_IS6"/>
    <property type="match status" value="1"/>
</dbReference>
<dbReference type="GO" id="GO:0032196">
    <property type="term" value="P:transposition"/>
    <property type="evidence" value="ECO:0007669"/>
    <property type="project" value="UniProtKB-KW"/>
</dbReference>
<reference evidence="5" key="1">
    <citation type="submission" date="2018-06" db="EMBL/GenBank/DDBJ databases">
        <authorList>
            <person name="Zhirakovskaya E."/>
        </authorList>
    </citation>
    <scope>NUCLEOTIDE SEQUENCE</scope>
</reference>
<evidence type="ECO:0000256" key="3">
    <source>
        <dbReference type="ARBA" id="ARBA00023172"/>
    </source>
</evidence>
<keyword evidence="3" id="KW-0233">DNA recombination</keyword>
<organism evidence="5">
    <name type="scientific">hydrothermal vent metagenome</name>
    <dbReference type="NCBI Taxonomy" id="652676"/>
    <lineage>
        <taxon>unclassified sequences</taxon>
        <taxon>metagenomes</taxon>
        <taxon>ecological metagenomes</taxon>
    </lineage>
</organism>
<sequence>MVCFKGRHFSKEMILQSVRWYLAYSLSYRDIEEMIQERGFEVDHSTIHRRVIHYTPQLESIFHQKKKRPGGRWRLYETYIKVKGQWRYYYPAVDKQGYTIDFLLTAKRDKKAALRFLCKAIGRNGQPSLINIDKSGANKAGIKSYNNETHCRIKIRQCK</sequence>
<proteinExistence type="predicted"/>
<dbReference type="EMBL" id="UOFL01000010">
    <property type="protein sequence ID" value="VAW71085.1"/>
    <property type="molecule type" value="Genomic_DNA"/>
</dbReference>
<dbReference type="Pfam" id="PF13610">
    <property type="entry name" value="DDE_Tnp_IS240"/>
    <property type="match status" value="1"/>
</dbReference>
<name>A0A3B0XRM8_9ZZZZ</name>
<keyword evidence="2" id="KW-0238">DNA-binding</keyword>
<keyword evidence="1" id="KW-0815">Transposition</keyword>
<accession>A0A3B0XRM8</accession>
<dbReference type="AlphaFoldDB" id="A0A3B0XRM8"/>
<gene>
    <name evidence="5" type="ORF">MNBD_GAMMA12-1244</name>
</gene>
<protein>
    <submittedName>
        <fullName evidence="5">Transposase and inactivated derivatives-like protein</fullName>
    </submittedName>
</protein>
<dbReference type="GO" id="GO:0006310">
    <property type="term" value="P:DNA recombination"/>
    <property type="evidence" value="ECO:0007669"/>
    <property type="project" value="UniProtKB-KW"/>
</dbReference>
<evidence type="ECO:0000259" key="4">
    <source>
        <dbReference type="Pfam" id="PF13610"/>
    </source>
</evidence>
<dbReference type="InterPro" id="IPR052183">
    <property type="entry name" value="IS_Transposase"/>
</dbReference>
<evidence type="ECO:0000256" key="1">
    <source>
        <dbReference type="ARBA" id="ARBA00022578"/>
    </source>
</evidence>
<dbReference type="PANTHER" id="PTHR35528">
    <property type="entry name" value="BLL1675 PROTEIN"/>
    <property type="match status" value="1"/>
</dbReference>
<dbReference type="InterPro" id="IPR032874">
    <property type="entry name" value="DDE_dom"/>
</dbReference>
<dbReference type="PANTHER" id="PTHR35528:SF3">
    <property type="entry name" value="BLL1675 PROTEIN"/>
    <property type="match status" value="1"/>
</dbReference>
<evidence type="ECO:0000256" key="2">
    <source>
        <dbReference type="ARBA" id="ARBA00023125"/>
    </source>
</evidence>
<feature type="domain" description="DDE" evidence="4">
    <location>
        <begin position="72"/>
        <end position="157"/>
    </location>
</feature>
<dbReference type="InterPro" id="IPR047930">
    <property type="entry name" value="Transpos_IS6"/>
</dbReference>
<dbReference type="GO" id="GO:0003677">
    <property type="term" value="F:DNA binding"/>
    <property type="evidence" value="ECO:0007669"/>
    <property type="project" value="UniProtKB-KW"/>
</dbReference>